<organism evidence="2 3">
    <name type="scientific">Kangiella japonica</name>
    <dbReference type="NCBI Taxonomy" id="647384"/>
    <lineage>
        <taxon>Bacteria</taxon>
        <taxon>Pseudomonadati</taxon>
        <taxon>Pseudomonadota</taxon>
        <taxon>Gammaproteobacteria</taxon>
        <taxon>Kangiellales</taxon>
        <taxon>Kangiellaceae</taxon>
        <taxon>Kangiella</taxon>
    </lineage>
</organism>
<dbReference type="EMBL" id="BAAAFM010000001">
    <property type="protein sequence ID" value="GAA0199459.1"/>
    <property type="molecule type" value="Genomic_DNA"/>
</dbReference>
<keyword evidence="1" id="KW-0732">Signal</keyword>
<dbReference type="Pfam" id="PF07661">
    <property type="entry name" value="MORN_2"/>
    <property type="match status" value="4"/>
</dbReference>
<evidence type="ECO:0000313" key="2">
    <source>
        <dbReference type="EMBL" id="GAA0199459.1"/>
    </source>
</evidence>
<dbReference type="SUPFAM" id="SSF82185">
    <property type="entry name" value="Histone H3 K4-specific methyltransferase SET7/9 N-terminal domain"/>
    <property type="match status" value="1"/>
</dbReference>
<name>A0ABP3CDK4_9GAMM</name>
<evidence type="ECO:0000313" key="3">
    <source>
        <dbReference type="Proteomes" id="UP001501221"/>
    </source>
</evidence>
<accession>A0ABP3CDK4</accession>
<proteinExistence type="predicted"/>
<comment type="caution">
    <text evidence="2">The sequence shown here is derived from an EMBL/GenBank/DDBJ whole genome shotgun (WGS) entry which is preliminary data.</text>
</comment>
<reference evidence="3" key="1">
    <citation type="journal article" date="2019" name="Int. J. Syst. Evol. Microbiol.">
        <title>The Global Catalogue of Microorganisms (GCM) 10K type strain sequencing project: providing services to taxonomists for standard genome sequencing and annotation.</title>
        <authorList>
            <consortium name="The Broad Institute Genomics Platform"/>
            <consortium name="The Broad Institute Genome Sequencing Center for Infectious Disease"/>
            <person name="Wu L."/>
            <person name="Ma J."/>
        </authorList>
    </citation>
    <scope>NUCLEOTIDE SEQUENCE [LARGE SCALE GENOMIC DNA]</scope>
    <source>
        <strain evidence="3">JCM 16211</strain>
    </source>
</reference>
<gene>
    <name evidence="2" type="ORF">GCM10009123_03550</name>
</gene>
<dbReference type="InterPro" id="IPR011652">
    <property type="entry name" value="MORN_2"/>
</dbReference>
<evidence type="ECO:0000256" key="1">
    <source>
        <dbReference type="SAM" id="SignalP"/>
    </source>
</evidence>
<keyword evidence="3" id="KW-1185">Reference proteome</keyword>
<feature type="signal peptide" evidence="1">
    <location>
        <begin position="1"/>
        <end position="24"/>
    </location>
</feature>
<protein>
    <submittedName>
        <fullName evidence="2">Toxin-antitoxin system YwqK family antitoxin</fullName>
    </submittedName>
</protein>
<dbReference type="RefSeq" id="WP_343985637.1">
    <property type="nucleotide sequence ID" value="NZ_BAAAFM010000001.1"/>
</dbReference>
<feature type="chain" id="PRO_5046297455" evidence="1">
    <location>
        <begin position="25"/>
        <end position="210"/>
    </location>
</feature>
<sequence length="210" mass="24186">MKLRAAIITAILSGITLYASTAFSAGKAFDYTKVKPEHYANLKNKSEFTDKQGDTYKVKNSKYSKGLYIQITENGRSKWKKHGRFYSISSSSGKTKGFVTYHYGVKEGPAESYNHKGQVQFKKYYKNNRLEGPWQQYTDKGKLFEERIYVGGKKHGERIMYHPNGQPNFKSTYVQGKREGESYQYNDKGKIIAKKVYVNGKQIGKTQWLH</sequence>
<dbReference type="Gene3D" id="3.90.930.1">
    <property type="match status" value="1"/>
</dbReference>
<dbReference type="Proteomes" id="UP001501221">
    <property type="component" value="Unassembled WGS sequence"/>
</dbReference>